<dbReference type="SUPFAM" id="SSF55797">
    <property type="entry name" value="PR-1-like"/>
    <property type="match status" value="1"/>
</dbReference>
<sequence>MQQKPSYDLLYYMALIHNMQPKHWLIAGLFFRQWYYAEGLAHRPPSTTRTPCVGERKLDFDRDKAVDAINTFRKELVNGKFRTKNAKFPKEEMAWKKVSECNYDPPEDEEVGEAIYILFRPSGGDFKPLAEPIHEALKVWVKRVEDGFEDNSLSTCEFFDEYAEFIQVASGLTTDVGCATNPSCSFEENSNNDYDENESLKKKKIREKRHIHGESFKKLYVKGKRCHRGRKCAKHGSFCNSDKLCEFDLPGYYDECCYEK</sequence>
<dbReference type="InterPro" id="IPR035940">
    <property type="entry name" value="CAP_sf"/>
</dbReference>
<dbReference type="Proteomes" id="UP000274756">
    <property type="component" value="Unassembled WGS sequence"/>
</dbReference>
<evidence type="ECO:0000313" key="1">
    <source>
        <dbReference type="EMBL" id="VDN54125.1"/>
    </source>
</evidence>
<dbReference type="WBParaSite" id="DME_0001068701-mRNA-1">
    <property type="protein sequence ID" value="DME_0001068701-mRNA-1"/>
    <property type="gene ID" value="DME_0001068701"/>
</dbReference>
<evidence type="ECO:0000313" key="3">
    <source>
        <dbReference type="Proteomes" id="UP000274756"/>
    </source>
</evidence>
<evidence type="ECO:0000313" key="4">
    <source>
        <dbReference type="WBParaSite" id="DME_0001068701-mRNA-1"/>
    </source>
</evidence>
<dbReference type="OrthoDB" id="5847754at2759"/>
<reference evidence="4" key="1">
    <citation type="submission" date="2017-02" db="UniProtKB">
        <authorList>
            <consortium name="WormBaseParasite"/>
        </authorList>
    </citation>
    <scope>IDENTIFICATION</scope>
</reference>
<dbReference type="EMBL" id="UYYG01000290">
    <property type="protein sequence ID" value="VDN54125.1"/>
    <property type="molecule type" value="Genomic_DNA"/>
</dbReference>
<dbReference type="Gene3D" id="3.40.33.10">
    <property type="entry name" value="CAP"/>
    <property type="match status" value="1"/>
</dbReference>
<proteinExistence type="predicted"/>
<name>A0A0N4URK5_DRAME</name>
<dbReference type="AlphaFoldDB" id="A0A0N4URK5"/>
<protein>
    <submittedName>
        <fullName evidence="4">Glyco_hydro_19_cat domain-containing protein</fullName>
    </submittedName>
</protein>
<accession>A0A0N4URK5</accession>
<keyword evidence="3" id="KW-1185">Reference proteome</keyword>
<dbReference type="Proteomes" id="UP000038040">
    <property type="component" value="Unplaced"/>
</dbReference>
<reference evidence="1 3" key="2">
    <citation type="submission" date="2018-11" db="EMBL/GenBank/DDBJ databases">
        <authorList>
            <consortium name="Pathogen Informatics"/>
        </authorList>
    </citation>
    <scope>NUCLEOTIDE SEQUENCE [LARGE SCALE GENOMIC DNA]</scope>
</reference>
<gene>
    <name evidence="1" type="ORF">DME_LOCUS4098</name>
</gene>
<evidence type="ECO:0000313" key="2">
    <source>
        <dbReference type="Proteomes" id="UP000038040"/>
    </source>
</evidence>
<organism evidence="2 4">
    <name type="scientific">Dracunculus medinensis</name>
    <name type="common">Guinea worm</name>
    <dbReference type="NCBI Taxonomy" id="318479"/>
    <lineage>
        <taxon>Eukaryota</taxon>
        <taxon>Metazoa</taxon>
        <taxon>Ecdysozoa</taxon>
        <taxon>Nematoda</taxon>
        <taxon>Chromadorea</taxon>
        <taxon>Rhabditida</taxon>
        <taxon>Spirurina</taxon>
        <taxon>Dracunculoidea</taxon>
        <taxon>Dracunculidae</taxon>
        <taxon>Dracunculus</taxon>
    </lineage>
</organism>